<evidence type="ECO:0000313" key="10">
    <source>
        <dbReference type="Proteomes" id="UP001172082"/>
    </source>
</evidence>
<protein>
    <submittedName>
        <fullName evidence="9">RagB/SusD family nutrient uptake outer membrane protein</fullName>
    </submittedName>
</protein>
<evidence type="ECO:0000256" key="2">
    <source>
        <dbReference type="ARBA" id="ARBA00006275"/>
    </source>
</evidence>
<dbReference type="RefSeq" id="WP_346752148.1">
    <property type="nucleotide sequence ID" value="NZ_JAUJEA010000004.1"/>
</dbReference>
<keyword evidence="4" id="KW-0472">Membrane</keyword>
<comment type="subcellular location">
    <subcellularLocation>
        <location evidence="1">Cell outer membrane</location>
    </subcellularLocation>
</comment>
<accession>A0ABT8KMZ4</accession>
<evidence type="ECO:0000259" key="7">
    <source>
        <dbReference type="Pfam" id="PF07980"/>
    </source>
</evidence>
<evidence type="ECO:0000259" key="8">
    <source>
        <dbReference type="Pfam" id="PF14322"/>
    </source>
</evidence>
<feature type="domain" description="RagB/SusD" evidence="7">
    <location>
        <begin position="273"/>
        <end position="533"/>
    </location>
</feature>
<reference evidence="9" key="1">
    <citation type="submission" date="2023-06" db="EMBL/GenBank/DDBJ databases">
        <title>Genomic of Parafulvivirga corallium.</title>
        <authorList>
            <person name="Wang G."/>
        </authorList>
    </citation>
    <scope>NUCLEOTIDE SEQUENCE</scope>
    <source>
        <strain evidence="9">BMA10</strain>
    </source>
</reference>
<comment type="similarity">
    <text evidence="2">Belongs to the SusD family.</text>
</comment>
<evidence type="ECO:0000256" key="1">
    <source>
        <dbReference type="ARBA" id="ARBA00004442"/>
    </source>
</evidence>
<proteinExistence type="inferred from homology"/>
<dbReference type="Proteomes" id="UP001172082">
    <property type="component" value="Unassembled WGS sequence"/>
</dbReference>
<dbReference type="Pfam" id="PF07980">
    <property type="entry name" value="SusD_RagB"/>
    <property type="match status" value="1"/>
</dbReference>
<feature type="compositionally biased region" description="Polar residues" evidence="6">
    <location>
        <begin position="525"/>
        <end position="535"/>
    </location>
</feature>
<dbReference type="SUPFAM" id="SSF48452">
    <property type="entry name" value="TPR-like"/>
    <property type="match status" value="1"/>
</dbReference>
<feature type="region of interest" description="Disordered" evidence="6">
    <location>
        <begin position="516"/>
        <end position="535"/>
    </location>
</feature>
<dbReference type="Gene3D" id="1.25.40.390">
    <property type="match status" value="1"/>
</dbReference>
<dbReference type="PROSITE" id="PS51257">
    <property type="entry name" value="PROKAR_LIPOPROTEIN"/>
    <property type="match status" value="1"/>
</dbReference>
<dbReference type="Pfam" id="PF14322">
    <property type="entry name" value="SusD-like_3"/>
    <property type="match status" value="1"/>
</dbReference>
<dbReference type="InterPro" id="IPR033985">
    <property type="entry name" value="SusD-like_N"/>
</dbReference>
<evidence type="ECO:0000313" key="9">
    <source>
        <dbReference type="EMBL" id="MDN5202122.1"/>
    </source>
</evidence>
<evidence type="ECO:0000256" key="6">
    <source>
        <dbReference type="SAM" id="MobiDB-lite"/>
    </source>
</evidence>
<dbReference type="InterPro" id="IPR012944">
    <property type="entry name" value="SusD_RagB_dom"/>
</dbReference>
<evidence type="ECO:0000256" key="3">
    <source>
        <dbReference type="ARBA" id="ARBA00022729"/>
    </source>
</evidence>
<organism evidence="9 10">
    <name type="scientific">Splendidivirga corallicola</name>
    <dbReference type="NCBI Taxonomy" id="3051826"/>
    <lineage>
        <taxon>Bacteria</taxon>
        <taxon>Pseudomonadati</taxon>
        <taxon>Bacteroidota</taxon>
        <taxon>Cytophagia</taxon>
        <taxon>Cytophagales</taxon>
        <taxon>Splendidivirgaceae</taxon>
        <taxon>Splendidivirga</taxon>
    </lineage>
</organism>
<keyword evidence="3" id="KW-0732">Signal</keyword>
<name>A0ABT8KMZ4_9BACT</name>
<sequence length="535" mass="60462">MKNFRYIWSIPVLMALLFFGCEDILDKQPPGKLSESSFWQTENDALAGIAAVYDALETPRAQMGWGHMGFFDSFTPIANCRGGSLKAFSAGTYDASTSVARHLWENSYKGVVRANDFLANVDRIDMDADLKTRLTGEARFLRAMYYYLLVEHFGDVPLFETVPTVDDALAERAPRAKVIELMKQDIQFAIDNLESSYSGDDLGRATIGSATALRVKLALLEKDWGTAADAAEQIMGMGYDLLPNYQDVFSVDQENSVEVIFDIQHIFMSDAEPGGRVEKLYAPRGATASGWSTIQPNLYLVEKFEVIDPNPTYVQEDARIPTEIYDYFEGRDPRMDYTIIRPGAHFIEQSGDKLHPYEMTNRNNTQTGFWARKYVIEGPIGVTLPNNSPLNWIIFRYSDILLNYLEAVAERDGIGAVTQTVLDQTINKVRARASDQLPLYTAGAITMEDIRDERIRELALEGWLYSDMKRWQTLETEIYHPKTGVGLKITNETIELGTSPVYPRVFESPKNYLMPIPQDERDVNPNLTQNTGYPE</sequence>
<gene>
    <name evidence="9" type="ORF">QQ008_12130</name>
</gene>
<feature type="domain" description="SusD-like N-terminal" evidence="8">
    <location>
        <begin position="96"/>
        <end position="212"/>
    </location>
</feature>
<comment type="caution">
    <text evidence="9">The sequence shown here is derived from an EMBL/GenBank/DDBJ whole genome shotgun (WGS) entry which is preliminary data.</text>
</comment>
<dbReference type="InterPro" id="IPR011990">
    <property type="entry name" value="TPR-like_helical_dom_sf"/>
</dbReference>
<keyword evidence="10" id="KW-1185">Reference proteome</keyword>
<dbReference type="EMBL" id="JAUJEA010000004">
    <property type="protein sequence ID" value="MDN5202122.1"/>
    <property type="molecule type" value="Genomic_DNA"/>
</dbReference>
<evidence type="ECO:0000256" key="4">
    <source>
        <dbReference type="ARBA" id="ARBA00023136"/>
    </source>
</evidence>
<evidence type="ECO:0000256" key="5">
    <source>
        <dbReference type="ARBA" id="ARBA00023237"/>
    </source>
</evidence>
<keyword evidence="5" id="KW-0998">Cell outer membrane</keyword>